<evidence type="ECO:0000313" key="10">
    <source>
        <dbReference type="Proteomes" id="UP000307169"/>
    </source>
</evidence>
<evidence type="ECO:0000313" key="12">
    <source>
        <dbReference type="Proteomes" id="UP000310685"/>
    </source>
</evidence>
<evidence type="ECO:0000313" key="11">
    <source>
        <dbReference type="Proteomes" id="UP000309601"/>
    </source>
</evidence>
<gene>
    <name evidence="5" type="ORF">E3Q01_01229</name>
    <name evidence="6" type="ORF">E3Q02_01455</name>
    <name evidence="7" type="ORF">E3Q03_01616</name>
    <name evidence="4" type="ORF">E3Q10_03467</name>
    <name evidence="3" type="ORF">E3Q17_01208</name>
    <name evidence="2" type="ORF">E3Q22_01537</name>
</gene>
<feature type="compositionally biased region" description="Basic residues" evidence="1">
    <location>
        <begin position="127"/>
        <end position="136"/>
    </location>
</feature>
<dbReference type="EMBL" id="SPRW01000011">
    <property type="protein sequence ID" value="TIC67710.1"/>
    <property type="molecule type" value="Genomic_DNA"/>
</dbReference>
<evidence type="ECO:0000313" key="13">
    <source>
        <dbReference type="Proteomes" id="UP000310708"/>
    </source>
</evidence>
<dbReference type="Proteomes" id="UP000307169">
    <property type="component" value="Unassembled WGS sequence"/>
</dbReference>
<evidence type="ECO:0000313" key="8">
    <source>
        <dbReference type="Proteomes" id="UP000305362"/>
    </source>
</evidence>
<dbReference type="Proteomes" id="UP000305362">
    <property type="component" value="Unassembled WGS sequence"/>
</dbReference>
<dbReference type="EMBL" id="SPRH01000009">
    <property type="protein sequence ID" value="TIC02904.1"/>
    <property type="molecule type" value="Genomic_DNA"/>
</dbReference>
<feature type="compositionally biased region" description="Low complexity" evidence="1">
    <location>
        <begin position="156"/>
        <end position="171"/>
    </location>
</feature>
<protein>
    <submittedName>
        <fullName evidence="4">Uncharacterized protein</fullName>
    </submittedName>
</protein>
<feature type="region of interest" description="Disordered" evidence="1">
    <location>
        <begin position="1"/>
        <end position="222"/>
    </location>
</feature>
<dbReference type="Proteomes" id="UP000310685">
    <property type="component" value="Unassembled WGS sequence"/>
</dbReference>
<evidence type="ECO:0000313" key="7">
    <source>
        <dbReference type="EMBL" id="TIC68584.1"/>
    </source>
</evidence>
<dbReference type="Pfam" id="PF15365">
    <property type="entry name" value="PNRC"/>
    <property type="match status" value="1"/>
</dbReference>
<organism evidence="4 9">
    <name type="scientific">Wallemia mellicola</name>
    <dbReference type="NCBI Taxonomy" id="1708541"/>
    <lineage>
        <taxon>Eukaryota</taxon>
        <taxon>Fungi</taxon>
        <taxon>Dikarya</taxon>
        <taxon>Basidiomycota</taxon>
        <taxon>Wallemiomycotina</taxon>
        <taxon>Wallemiomycetes</taxon>
        <taxon>Wallemiales</taxon>
        <taxon>Wallemiaceae</taxon>
        <taxon>Wallemia</taxon>
    </lineage>
</organism>
<evidence type="ECO:0000256" key="1">
    <source>
        <dbReference type="SAM" id="MobiDB-lite"/>
    </source>
</evidence>
<dbReference type="Proteomes" id="UP000305647">
    <property type="component" value="Unassembled WGS sequence"/>
</dbReference>
<name>A0A4T0QSB4_9BASI</name>
<evidence type="ECO:0000313" key="6">
    <source>
        <dbReference type="EMBL" id="TIC67710.1"/>
    </source>
</evidence>
<dbReference type="AlphaFoldDB" id="A0A4T0QSB4"/>
<dbReference type="Proteomes" id="UP000310708">
    <property type="component" value="Unassembled WGS sequence"/>
</dbReference>
<dbReference type="Proteomes" id="UP000309601">
    <property type="component" value="Unassembled WGS sequence"/>
</dbReference>
<dbReference type="InterPro" id="IPR028322">
    <property type="entry name" value="PNRC-like_rgn"/>
</dbReference>
<dbReference type="EMBL" id="SPRO01000048">
    <property type="protein sequence ID" value="TIC27906.1"/>
    <property type="molecule type" value="Genomic_DNA"/>
</dbReference>
<dbReference type="EMBL" id="SPRC01000011">
    <property type="protein sequence ID" value="TIB81022.1"/>
    <property type="molecule type" value="Genomic_DNA"/>
</dbReference>
<evidence type="ECO:0000313" key="4">
    <source>
        <dbReference type="EMBL" id="TIC27906.1"/>
    </source>
</evidence>
<comment type="caution">
    <text evidence="4">The sequence shown here is derived from an EMBL/GenBank/DDBJ whole genome shotgun (WGS) entry which is preliminary data.</text>
</comment>
<sequence>MANTNNRKSNRQKLLSEIEDEEDRDIRKPAKFRLHQPSDFNLTNSHSKAEVRTPKQSKHIKKPHSVPAKGLSDAWDMPTSSGMTKRNEPYNWQEVLQSLPSTTTPNKKQHHNHPTQRSQSQSATKSKPAKQTHQMRPRTNSLNDSTGLNWQQIQLTKTFNSKPTPSKSSNNIRKNLQQSQHRQKSDSAIFMLQDNAYAGAAFHNSPAPTDLPAPQFLKYTSS</sequence>
<dbReference type="EMBL" id="SPRV01000012">
    <property type="protein sequence ID" value="TIC68584.1"/>
    <property type="molecule type" value="Genomic_DNA"/>
</dbReference>
<proteinExistence type="predicted"/>
<reference evidence="8 9" key="1">
    <citation type="submission" date="2019-03" db="EMBL/GenBank/DDBJ databases">
        <title>Sequencing 25 genomes of Wallemia mellicola.</title>
        <authorList>
            <person name="Gostincar C."/>
        </authorList>
    </citation>
    <scope>NUCLEOTIDE SEQUENCE [LARGE SCALE GENOMIC DNA]</scope>
    <source>
        <strain evidence="3 10">EXF-1262</strain>
        <strain evidence="6 11">EXF-1274</strain>
        <strain evidence="7 8">EXF-1277</strain>
        <strain evidence="2 12">EXF-6152</strain>
        <strain evidence="5 13">EXF-757</strain>
        <strain evidence="4 9">EXF-8738</strain>
    </source>
</reference>
<dbReference type="GO" id="GO:0016071">
    <property type="term" value="P:mRNA metabolic process"/>
    <property type="evidence" value="ECO:0007669"/>
    <property type="project" value="UniProtKB-ARBA"/>
</dbReference>
<dbReference type="OrthoDB" id="2142961at2759"/>
<feature type="compositionally biased region" description="Polar residues" evidence="1">
    <location>
        <begin position="94"/>
        <end position="106"/>
    </location>
</feature>
<evidence type="ECO:0000313" key="5">
    <source>
        <dbReference type="EMBL" id="TIC67676.1"/>
    </source>
</evidence>
<feature type="compositionally biased region" description="Basic residues" evidence="1">
    <location>
        <begin position="55"/>
        <end position="64"/>
    </location>
</feature>
<accession>A0A4T0QSB4</accession>
<evidence type="ECO:0000313" key="3">
    <source>
        <dbReference type="EMBL" id="TIC02904.1"/>
    </source>
</evidence>
<feature type="compositionally biased region" description="Polar residues" evidence="1">
    <location>
        <begin position="115"/>
        <end position="126"/>
    </location>
</feature>
<dbReference type="EMBL" id="SPRX01000010">
    <property type="protein sequence ID" value="TIC67676.1"/>
    <property type="molecule type" value="Genomic_DNA"/>
</dbReference>
<evidence type="ECO:0000313" key="2">
    <source>
        <dbReference type="EMBL" id="TIB81022.1"/>
    </source>
</evidence>
<evidence type="ECO:0000313" key="9">
    <source>
        <dbReference type="Proteomes" id="UP000305647"/>
    </source>
</evidence>
<feature type="compositionally biased region" description="Polar residues" evidence="1">
    <location>
        <begin position="137"/>
        <end position="155"/>
    </location>
</feature>